<dbReference type="PRINTS" id="PR00385">
    <property type="entry name" value="P450"/>
</dbReference>
<evidence type="ECO:0000256" key="1">
    <source>
        <dbReference type="ARBA" id="ARBA00010617"/>
    </source>
</evidence>
<feature type="transmembrane region" description="Helical" evidence="7">
    <location>
        <begin position="24"/>
        <end position="46"/>
    </location>
</feature>
<keyword evidence="7" id="KW-0812">Transmembrane</keyword>
<keyword evidence="5 6" id="KW-0349">Heme</keyword>
<feature type="binding site" description="axial binding residue" evidence="5">
    <location>
        <position position="462"/>
    </location>
    <ligand>
        <name>heme</name>
        <dbReference type="ChEBI" id="CHEBI:30413"/>
    </ligand>
    <ligandPart>
        <name>Fe</name>
        <dbReference type="ChEBI" id="CHEBI:18248"/>
    </ligandPart>
</feature>
<evidence type="ECO:0000256" key="5">
    <source>
        <dbReference type="PIRSR" id="PIRSR602401-1"/>
    </source>
</evidence>
<dbReference type="InterPro" id="IPR036396">
    <property type="entry name" value="Cyt_P450_sf"/>
</dbReference>
<dbReference type="PANTHER" id="PTHR24296">
    <property type="entry name" value="CYTOCHROME P450"/>
    <property type="match status" value="1"/>
</dbReference>
<protein>
    <submittedName>
        <fullName evidence="9">Cytochrome P450 94A1-like</fullName>
    </submittedName>
</protein>
<evidence type="ECO:0000313" key="8">
    <source>
        <dbReference type="Proteomes" id="UP000228380"/>
    </source>
</evidence>
<dbReference type="KEGG" id="pda:103699763"/>
<name>A0A8B7BL32_PHODC</name>
<keyword evidence="8" id="KW-1185">Reference proteome</keyword>
<dbReference type="PROSITE" id="PS00086">
    <property type="entry name" value="CYTOCHROME_P450"/>
    <property type="match status" value="1"/>
</dbReference>
<gene>
    <name evidence="9" type="primary">LOC103699763</name>
</gene>
<dbReference type="GO" id="GO:0005506">
    <property type="term" value="F:iron ion binding"/>
    <property type="evidence" value="ECO:0007669"/>
    <property type="project" value="InterPro"/>
</dbReference>
<evidence type="ECO:0000256" key="3">
    <source>
        <dbReference type="ARBA" id="ARBA00023002"/>
    </source>
</evidence>
<keyword evidence="3 6" id="KW-0560">Oxidoreductase</keyword>
<sequence length="524" mass="59600">MTYPGTPLADVVRMSLRPKMEVSFYFLSSSCLFLFCILASALLLLFKKPSSPTILQSYPLIGTLPHFIKNCNRVLEWSTELLAASPTATVTVAPMVFTANPSNVEHVLKTNFDNYPKGGSIVSALHDFLGRGIFISNGEQWKVQRKTASFEFNTKSLRAFVLHAVRREAVGRLVPLLRRASRSGEVVDLQDVFERFAFDNICSLVFDQDPSCLLGGNEEGERFFHAFDEAAHLCIDRAKQALPLVWKLKKWLDVGSERRLRESMSTVHEFVDMFIYLKRRRGAGDGGDDDLLSRFVKNGEQSDEFLRDFLISVVLAGRDTTPAAITWFFWELSSRPDVVEAIREELRSIRSKQGEKRTDEVFALEELRGMHYLHAAISESLRLHPAVPLLPRVCERDDKLPDGTKVCKGWTVMYNSYAMGRDEGIWGEDCKEFRPERWLEEGEFQAVSAFRYPVFHAGPRMCLGKDMAVIQMKALTAIILEGFEMELVEERGKHQLSVSMRMEGGLPMRFRERQAGTKAFNLIK</sequence>
<evidence type="ECO:0000256" key="4">
    <source>
        <dbReference type="ARBA" id="ARBA00023004"/>
    </source>
</evidence>
<dbReference type="SUPFAM" id="SSF48264">
    <property type="entry name" value="Cytochrome P450"/>
    <property type="match status" value="1"/>
</dbReference>
<dbReference type="Proteomes" id="UP000228380">
    <property type="component" value="Chromosome 5"/>
</dbReference>
<dbReference type="GO" id="GO:0016705">
    <property type="term" value="F:oxidoreductase activity, acting on paired donors, with incorporation or reduction of molecular oxygen"/>
    <property type="evidence" value="ECO:0007669"/>
    <property type="project" value="InterPro"/>
</dbReference>
<dbReference type="InterPro" id="IPR002401">
    <property type="entry name" value="Cyt_P450_E_grp-I"/>
</dbReference>
<evidence type="ECO:0000256" key="2">
    <source>
        <dbReference type="ARBA" id="ARBA00022723"/>
    </source>
</evidence>
<organism evidence="8 9">
    <name type="scientific">Phoenix dactylifera</name>
    <name type="common">Date palm</name>
    <dbReference type="NCBI Taxonomy" id="42345"/>
    <lineage>
        <taxon>Eukaryota</taxon>
        <taxon>Viridiplantae</taxon>
        <taxon>Streptophyta</taxon>
        <taxon>Embryophyta</taxon>
        <taxon>Tracheophyta</taxon>
        <taxon>Spermatophyta</taxon>
        <taxon>Magnoliopsida</taxon>
        <taxon>Liliopsida</taxon>
        <taxon>Arecaceae</taxon>
        <taxon>Coryphoideae</taxon>
        <taxon>Phoeniceae</taxon>
        <taxon>Phoenix</taxon>
    </lineage>
</organism>
<dbReference type="InterPro" id="IPR017972">
    <property type="entry name" value="Cyt_P450_CS"/>
</dbReference>
<evidence type="ECO:0000256" key="6">
    <source>
        <dbReference type="RuleBase" id="RU000461"/>
    </source>
</evidence>
<keyword evidence="4 5" id="KW-0408">Iron</keyword>
<comment type="similarity">
    <text evidence="1 6">Belongs to the cytochrome P450 family.</text>
</comment>
<dbReference type="CDD" id="cd11064">
    <property type="entry name" value="CYP86A"/>
    <property type="match status" value="1"/>
</dbReference>
<accession>A0A8B7BL32</accession>
<dbReference type="GO" id="GO:0006629">
    <property type="term" value="P:lipid metabolic process"/>
    <property type="evidence" value="ECO:0007669"/>
    <property type="project" value="UniProtKB-ARBA"/>
</dbReference>
<dbReference type="Gene3D" id="1.10.630.10">
    <property type="entry name" value="Cytochrome P450"/>
    <property type="match status" value="1"/>
</dbReference>
<keyword evidence="6" id="KW-0503">Monooxygenase</keyword>
<keyword evidence="7" id="KW-0472">Membrane</keyword>
<dbReference type="GeneID" id="103699763"/>
<reference evidence="9" key="2">
    <citation type="submission" date="2025-08" db="UniProtKB">
        <authorList>
            <consortium name="RefSeq"/>
        </authorList>
    </citation>
    <scope>IDENTIFICATION</scope>
    <source>
        <tissue evidence="9">Young leaves</tissue>
    </source>
</reference>
<dbReference type="GO" id="GO:0004497">
    <property type="term" value="F:monooxygenase activity"/>
    <property type="evidence" value="ECO:0007669"/>
    <property type="project" value="UniProtKB-KW"/>
</dbReference>
<comment type="cofactor">
    <cofactor evidence="5">
        <name>heme</name>
        <dbReference type="ChEBI" id="CHEBI:30413"/>
    </cofactor>
</comment>
<keyword evidence="7" id="KW-1133">Transmembrane helix</keyword>
<dbReference type="Pfam" id="PF00067">
    <property type="entry name" value="p450"/>
    <property type="match status" value="1"/>
</dbReference>
<dbReference type="PRINTS" id="PR00463">
    <property type="entry name" value="EP450I"/>
</dbReference>
<evidence type="ECO:0000256" key="7">
    <source>
        <dbReference type="SAM" id="Phobius"/>
    </source>
</evidence>
<dbReference type="AlphaFoldDB" id="A0A8B7BL32"/>
<dbReference type="InterPro" id="IPR001128">
    <property type="entry name" value="Cyt_P450"/>
</dbReference>
<evidence type="ECO:0000313" key="9">
    <source>
        <dbReference type="RefSeq" id="XP_008779989.3"/>
    </source>
</evidence>
<reference evidence="8" key="1">
    <citation type="journal article" date="2019" name="Nat. Commun.">
        <title>Genome-wide association mapping of date palm fruit traits.</title>
        <authorList>
            <person name="Hazzouri K.M."/>
            <person name="Gros-Balthazard M."/>
            <person name="Flowers J.M."/>
            <person name="Copetti D."/>
            <person name="Lemansour A."/>
            <person name="Lebrun M."/>
            <person name="Masmoudi K."/>
            <person name="Ferrand S."/>
            <person name="Dhar M.I."/>
            <person name="Fresquez Z.A."/>
            <person name="Rosas U."/>
            <person name="Zhang J."/>
            <person name="Talag J."/>
            <person name="Lee S."/>
            <person name="Kudrna D."/>
            <person name="Powell R.F."/>
            <person name="Leitch I.J."/>
            <person name="Krueger R.R."/>
            <person name="Wing R.A."/>
            <person name="Amiri K.M.A."/>
            <person name="Purugganan M.D."/>
        </authorList>
    </citation>
    <scope>NUCLEOTIDE SEQUENCE [LARGE SCALE GENOMIC DNA]</scope>
    <source>
        <strain evidence="8">cv. Khalas</strain>
    </source>
</reference>
<dbReference type="OrthoDB" id="1470350at2759"/>
<proteinExistence type="inferred from homology"/>
<dbReference type="RefSeq" id="XP_008779989.3">
    <property type="nucleotide sequence ID" value="XM_008781767.4"/>
</dbReference>
<dbReference type="GO" id="GO:0020037">
    <property type="term" value="F:heme binding"/>
    <property type="evidence" value="ECO:0007669"/>
    <property type="project" value="InterPro"/>
</dbReference>
<keyword evidence="2 5" id="KW-0479">Metal-binding</keyword>